<sequence length="171" mass="20093">MKLRKLLKLGFISMSMLIVPFSASASVSNDNYVTFKNEYEVKIWNNTNEYIKHIEATRTPEFNETYRVWILGEIENLKTDILRELENVNDELSKMTFENAYERFLKEIGSIKNDNNVLNWIIELDNANKLSPQLIEVLKNMEARYLAGEAVWRLEKNANLERDLNSIKKDI</sequence>
<accession>A0A0D5ZJ68</accession>
<evidence type="ECO:0000256" key="1">
    <source>
        <dbReference type="SAM" id="SignalP"/>
    </source>
</evidence>
<organism evidence="3">
    <name type="scientific">Mycoplasmopsis gallinacea</name>
    <dbReference type="NCBI Taxonomy" id="29556"/>
    <lineage>
        <taxon>Bacteria</taxon>
        <taxon>Bacillati</taxon>
        <taxon>Mycoplasmatota</taxon>
        <taxon>Mycoplasmoidales</taxon>
        <taxon>Metamycoplasmataceae</taxon>
        <taxon>Mycoplasmopsis</taxon>
    </lineage>
</organism>
<proteinExistence type="predicted"/>
<feature type="chain" id="PRO_5002300556" evidence="1">
    <location>
        <begin position="26"/>
        <end position="171"/>
    </location>
</feature>
<evidence type="ECO:0000313" key="2">
    <source>
        <dbReference type="EMBL" id="AKA49690.1"/>
    </source>
</evidence>
<feature type="signal peptide" evidence="1">
    <location>
        <begin position="1"/>
        <end position="25"/>
    </location>
</feature>
<dbReference type="HOGENOM" id="CLU_1561230_0_0_14"/>
<dbReference type="KEGG" id="mgb:VO56_00060"/>
<gene>
    <name evidence="2" type="ORF">VO56_00060</name>
</gene>
<protein>
    <submittedName>
        <fullName evidence="2">Uncharacterized protein</fullName>
    </submittedName>
</protein>
<dbReference type="Proteomes" id="UP000032722">
    <property type="component" value="Chromosome"/>
</dbReference>
<dbReference type="AlphaFoldDB" id="A0A0D5ZJ68"/>
<dbReference type="EMBL" id="CP011021">
    <property type="protein sequence ID" value="AKA49690.1"/>
    <property type="molecule type" value="Genomic_DNA"/>
</dbReference>
<name>A0A0D5ZJ68_9BACT</name>
<reference evidence="2 3" key="1">
    <citation type="journal article" date="2015" name="Genome Announc.">
        <title>Complete Genome Sequence of Mycoplasma meleagridis, a Possible Emerging Pathogen in Chickens.</title>
        <authorList>
            <person name="Abolnik C."/>
        </authorList>
    </citation>
    <scope>NUCLEOTIDE SEQUENCE [LARGE SCALE GENOMIC DNA]</scope>
    <source>
        <strain evidence="2 3">B2096 8B</strain>
    </source>
</reference>
<dbReference type="PATRIC" id="fig|29556.3.peg.13"/>
<evidence type="ECO:0000313" key="3">
    <source>
        <dbReference type="Proteomes" id="UP000032722"/>
    </source>
</evidence>
<keyword evidence="1" id="KW-0732">Signal</keyword>